<evidence type="ECO:0000313" key="14">
    <source>
        <dbReference type="Ensembl" id="ENSCVAP00000007838.1"/>
    </source>
</evidence>
<evidence type="ECO:0000256" key="7">
    <source>
        <dbReference type="ARBA" id="ARBA00023125"/>
    </source>
</evidence>
<dbReference type="Proteomes" id="UP000265020">
    <property type="component" value="Unassembled WGS sequence"/>
</dbReference>
<keyword evidence="6" id="KW-0862">Zinc</keyword>
<dbReference type="OrthoDB" id="8634051at2759"/>
<comment type="similarity">
    <text evidence="2">Belongs to the krueppel C2H2-type zinc-finger protein family.</text>
</comment>
<evidence type="ECO:0000256" key="10">
    <source>
        <dbReference type="PROSITE-ProRule" id="PRU00309"/>
    </source>
</evidence>
<accession>A0A3Q2CQQ7</accession>
<evidence type="ECO:0000256" key="8">
    <source>
        <dbReference type="ARBA" id="ARBA00023242"/>
    </source>
</evidence>
<evidence type="ECO:0000256" key="11">
    <source>
        <dbReference type="SAM" id="MobiDB-lite"/>
    </source>
</evidence>
<dbReference type="InterPro" id="IPR006612">
    <property type="entry name" value="THAP_Znf"/>
</dbReference>
<comment type="subcellular location">
    <subcellularLocation>
        <location evidence="1">Nucleus</location>
    </subcellularLocation>
</comment>
<dbReference type="SMART" id="SM00355">
    <property type="entry name" value="ZnF_C2H2"/>
    <property type="match status" value="6"/>
</dbReference>
<evidence type="ECO:0000256" key="2">
    <source>
        <dbReference type="ARBA" id="ARBA00006991"/>
    </source>
</evidence>
<feature type="compositionally biased region" description="Basic residues" evidence="11">
    <location>
        <begin position="800"/>
        <end position="809"/>
    </location>
</feature>
<feature type="compositionally biased region" description="Acidic residues" evidence="11">
    <location>
        <begin position="812"/>
        <end position="834"/>
    </location>
</feature>
<evidence type="ECO:0000256" key="4">
    <source>
        <dbReference type="ARBA" id="ARBA00022737"/>
    </source>
</evidence>
<dbReference type="GeneTree" id="ENSGT00940000162287"/>
<dbReference type="PROSITE" id="PS00028">
    <property type="entry name" value="ZINC_FINGER_C2H2_1"/>
    <property type="match status" value="6"/>
</dbReference>
<dbReference type="InterPro" id="IPR013087">
    <property type="entry name" value="Znf_C2H2_type"/>
</dbReference>
<proteinExistence type="inferred from homology"/>
<protein>
    <submittedName>
        <fullName evidence="14">Uncharacterized LOC107083786</fullName>
    </submittedName>
</protein>
<feature type="compositionally biased region" description="Polar residues" evidence="11">
    <location>
        <begin position="307"/>
        <end position="317"/>
    </location>
</feature>
<organism evidence="14 15">
    <name type="scientific">Cyprinodon variegatus</name>
    <name type="common">Sheepshead minnow</name>
    <dbReference type="NCBI Taxonomy" id="28743"/>
    <lineage>
        <taxon>Eukaryota</taxon>
        <taxon>Metazoa</taxon>
        <taxon>Chordata</taxon>
        <taxon>Craniata</taxon>
        <taxon>Vertebrata</taxon>
        <taxon>Euteleostomi</taxon>
        <taxon>Actinopterygii</taxon>
        <taxon>Neopterygii</taxon>
        <taxon>Teleostei</taxon>
        <taxon>Neoteleostei</taxon>
        <taxon>Acanthomorphata</taxon>
        <taxon>Ovalentaria</taxon>
        <taxon>Atherinomorphae</taxon>
        <taxon>Cyprinodontiformes</taxon>
        <taxon>Cyprinodontidae</taxon>
        <taxon>Cyprinodon</taxon>
    </lineage>
</organism>
<feature type="domain" description="C2H2-type" evidence="12">
    <location>
        <begin position="688"/>
        <end position="716"/>
    </location>
</feature>
<dbReference type="InterPro" id="IPR036236">
    <property type="entry name" value="Znf_C2H2_sf"/>
</dbReference>
<dbReference type="PROSITE" id="PS50950">
    <property type="entry name" value="ZF_THAP"/>
    <property type="match status" value="1"/>
</dbReference>
<dbReference type="Ensembl" id="ENSCVAT00000002622.1">
    <property type="protein sequence ID" value="ENSCVAP00000007838.1"/>
    <property type="gene ID" value="ENSCVAG00000009534.1"/>
</dbReference>
<feature type="domain" description="C2H2-type" evidence="12">
    <location>
        <begin position="632"/>
        <end position="659"/>
    </location>
</feature>
<feature type="region of interest" description="Disordered" evidence="11">
    <location>
        <begin position="104"/>
        <end position="125"/>
    </location>
</feature>
<keyword evidence="15" id="KW-1185">Reference proteome</keyword>
<dbReference type="GO" id="GO:0008270">
    <property type="term" value="F:zinc ion binding"/>
    <property type="evidence" value="ECO:0007669"/>
    <property type="project" value="UniProtKB-KW"/>
</dbReference>
<evidence type="ECO:0000256" key="5">
    <source>
        <dbReference type="ARBA" id="ARBA00022771"/>
    </source>
</evidence>
<feature type="compositionally biased region" description="Basic residues" evidence="11">
    <location>
        <begin position="760"/>
        <end position="777"/>
    </location>
</feature>
<evidence type="ECO:0000256" key="9">
    <source>
        <dbReference type="PROSITE-ProRule" id="PRU00042"/>
    </source>
</evidence>
<feature type="domain" description="C2H2-type" evidence="12">
    <location>
        <begin position="604"/>
        <end position="631"/>
    </location>
</feature>
<dbReference type="Pfam" id="PF00096">
    <property type="entry name" value="zf-C2H2"/>
    <property type="match status" value="2"/>
</dbReference>
<evidence type="ECO:0000259" key="12">
    <source>
        <dbReference type="PROSITE" id="PS50157"/>
    </source>
</evidence>
<dbReference type="GO" id="GO:0005634">
    <property type="term" value="C:nucleus"/>
    <property type="evidence" value="ECO:0007669"/>
    <property type="project" value="UniProtKB-SubCell"/>
</dbReference>
<dbReference type="SMART" id="SM00692">
    <property type="entry name" value="DM3"/>
    <property type="match status" value="1"/>
</dbReference>
<dbReference type="GeneID" id="107083786"/>
<feature type="region of interest" description="Disordered" evidence="11">
    <location>
        <begin position="710"/>
        <end position="881"/>
    </location>
</feature>
<feature type="region of interest" description="Disordered" evidence="11">
    <location>
        <begin position="169"/>
        <end position="189"/>
    </location>
</feature>
<feature type="compositionally biased region" description="Basic and acidic residues" evidence="11">
    <location>
        <begin position="110"/>
        <end position="125"/>
    </location>
</feature>
<keyword evidence="7 10" id="KW-0238">DNA-binding</keyword>
<feature type="compositionally biased region" description="Acidic residues" evidence="11">
    <location>
        <begin position="496"/>
        <end position="516"/>
    </location>
</feature>
<feature type="region of interest" description="Disordered" evidence="11">
    <location>
        <begin position="297"/>
        <end position="324"/>
    </location>
</feature>
<dbReference type="OMA" id="HATSTFK"/>
<dbReference type="PROSITE" id="PS50157">
    <property type="entry name" value="ZINC_FINGER_C2H2_2"/>
    <property type="match status" value="6"/>
</dbReference>
<dbReference type="Gene3D" id="3.30.160.60">
    <property type="entry name" value="Classic Zinc Finger"/>
    <property type="match status" value="5"/>
</dbReference>
<sequence length="881" mass="101271">MKLREQRVERAEKQPNAQLVLSASRDETERENSVLRGFFRVERARVVALRARIGSCKPMAQISLHKPAASAVRRTRVEVMAERQPPAKEKLPLLPLPTTAYTAKTSKKKMSMEEKNSRKKELDRARDKTRVNIGSAFQRWRELRDLKGFKTDFELGTFLLDSYECRSKKDPAGHKGTSEPLTPQVPNVKESPDHYSPFREEADDAFKSRMCSVVRCDSWRRGVQCFSLPADSDKRLEWVQFLFLVNGQRIKESSWVDIRVCAEHFTPSCFLQVNPAASIALLNTDAVPSVYKETTEPIDPAFKPDQIKTSAGPTPGSSALDKEEISALSAPGSPALSTVSESSESSYCRMLQKIENLDIIREKINLLQRMKMYVVNEKQLLQLFSAKCPLCQSKVKMEKSFHGVLLVLNQQCLQCSYSRQWKNLSEKSISVLLDDHQAECLEISVEISADEMSSEKDQIADEEGDHREERDEPSKTDKVENSDDNWEPEHESLILDSDEDEDEDEDYNPSDEDTEESAPKHKELCTECGKLFKTRRPHICEYKIKPFSCNICGKRCVSEQSLAIHSKIHNTNHQFLCKFCLAGFKTKTDKNNHEQIHSGEERPYKCPHCSEMFDTFKNRQVHMKDHPKQGLLKCHICGMEFLYFKVFQRHLLVHTGEKPFKCSVCERGFNQSGHLKSHMRMHTGERPYKCQHCNRGFNHNVSLKSHLKRFHTESENQKKTANLEGSVGGDPEGERGTDSLNDIVEEDHAVKDVWTGGGGFKKRRTTGRPIGRPKKKIKDTTVEEEKRQRQDKNTNTAKDRNRKPRKRRQSSSEDDEEELCESDESLDLTEDEEKNNEKVTSRQKENEDLDFDPTEMKNRERKKVCKTPKRPRGRPRKKAVC</sequence>
<dbReference type="FunFam" id="3.30.160.60:FF:000446">
    <property type="entry name" value="Zinc finger protein"/>
    <property type="match status" value="1"/>
</dbReference>
<feature type="domain" description="C2H2-type" evidence="12">
    <location>
        <begin position="660"/>
        <end position="687"/>
    </location>
</feature>
<feature type="compositionally biased region" description="Basic residues" evidence="11">
    <location>
        <begin position="859"/>
        <end position="881"/>
    </location>
</feature>
<evidence type="ECO:0000259" key="13">
    <source>
        <dbReference type="PROSITE" id="PS50950"/>
    </source>
</evidence>
<keyword evidence="8" id="KW-0539">Nucleus</keyword>
<evidence type="ECO:0000313" key="15">
    <source>
        <dbReference type="Proteomes" id="UP000265020"/>
    </source>
</evidence>
<feature type="domain" description="C2H2-type" evidence="12">
    <location>
        <begin position="575"/>
        <end position="602"/>
    </location>
</feature>
<feature type="compositionally biased region" description="Basic and acidic residues" evidence="11">
    <location>
        <begin position="778"/>
        <end position="792"/>
    </location>
</feature>
<dbReference type="FunFam" id="3.30.160.60:FF:000710">
    <property type="entry name" value="Zinc finger protein 768"/>
    <property type="match status" value="1"/>
</dbReference>
<evidence type="ECO:0000256" key="3">
    <source>
        <dbReference type="ARBA" id="ARBA00022723"/>
    </source>
</evidence>
<dbReference type="PANTHER" id="PTHR24409">
    <property type="entry name" value="ZINC FINGER PROTEIN 142"/>
    <property type="match status" value="1"/>
</dbReference>
<dbReference type="GO" id="GO:0000981">
    <property type="term" value="F:DNA-binding transcription factor activity, RNA polymerase II-specific"/>
    <property type="evidence" value="ECO:0007669"/>
    <property type="project" value="TreeGrafter"/>
</dbReference>
<dbReference type="PANTHER" id="PTHR24409:SF295">
    <property type="entry name" value="AZ2-RELATED"/>
    <property type="match status" value="1"/>
</dbReference>
<keyword evidence="5 9" id="KW-0863">Zinc-finger</keyword>
<dbReference type="AlphaFoldDB" id="A0A3Q2CQQ7"/>
<dbReference type="KEGG" id="cvg:107083786"/>
<feature type="region of interest" description="Disordered" evidence="11">
    <location>
        <begin position="450"/>
        <end position="519"/>
    </location>
</feature>
<evidence type="ECO:0000256" key="1">
    <source>
        <dbReference type="ARBA" id="ARBA00004123"/>
    </source>
</evidence>
<dbReference type="SUPFAM" id="SSF57667">
    <property type="entry name" value="beta-beta-alpha zinc fingers"/>
    <property type="match status" value="3"/>
</dbReference>
<dbReference type="SMART" id="SM00980">
    <property type="entry name" value="THAP"/>
    <property type="match status" value="1"/>
</dbReference>
<name>A0A3Q2CQQ7_CYPVA</name>
<dbReference type="RefSeq" id="XP_015228742.1">
    <property type="nucleotide sequence ID" value="XM_015373256.1"/>
</dbReference>
<feature type="compositionally biased region" description="Basic and acidic residues" evidence="11">
    <location>
        <begin position="835"/>
        <end position="846"/>
    </location>
</feature>
<reference evidence="14" key="2">
    <citation type="submission" date="2025-09" db="UniProtKB">
        <authorList>
            <consortium name="Ensembl"/>
        </authorList>
    </citation>
    <scope>IDENTIFICATION</scope>
</reference>
<feature type="domain" description="THAP-type" evidence="13">
    <location>
        <begin position="206"/>
        <end position="291"/>
    </location>
</feature>
<evidence type="ECO:0000256" key="6">
    <source>
        <dbReference type="ARBA" id="ARBA00022833"/>
    </source>
</evidence>
<keyword evidence="3" id="KW-0479">Metal-binding</keyword>
<reference evidence="14" key="1">
    <citation type="submission" date="2025-08" db="UniProtKB">
        <authorList>
            <consortium name="Ensembl"/>
        </authorList>
    </citation>
    <scope>IDENTIFICATION</scope>
</reference>
<dbReference type="GO" id="GO:0000977">
    <property type="term" value="F:RNA polymerase II transcription regulatory region sequence-specific DNA binding"/>
    <property type="evidence" value="ECO:0007669"/>
    <property type="project" value="TreeGrafter"/>
</dbReference>
<feature type="compositionally biased region" description="Basic and acidic residues" evidence="11">
    <location>
        <begin position="453"/>
        <end position="493"/>
    </location>
</feature>
<dbReference type="FunFam" id="3.30.160.60:FF:001954">
    <property type="entry name" value="Zinc finger protein 787"/>
    <property type="match status" value="1"/>
</dbReference>
<keyword evidence="4" id="KW-0677">Repeat</keyword>
<dbReference type="SUPFAM" id="SSF57716">
    <property type="entry name" value="Glucocorticoid receptor-like (DNA-binding domain)"/>
    <property type="match status" value="1"/>
</dbReference>
<feature type="domain" description="C2H2-type" evidence="12">
    <location>
        <begin position="547"/>
        <end position="574"/>
    </location>
</feature>
<dbReference type="Pfam" id="PF05485">
    <property type="entry name" value="THAP"/>
    <property type="match status" value="1"/>
</dbReference>